<dbReference type="eggNOG" id="arCOG05465">
    <property type="taxonomic scope" value="Archaea"/>
</dbReference>
<evidence type="ECO:0000313" key="2">
    <source>
        <dbReference type="Proteomes" id="UP000001694"/>
    </source>
</evidence>
<dbReference type="HOGENOM" id="CLU_174519_0_0_2"/>
<name>B1YA60_PYRNV</name>
<dbReference type="KEGG" id="tne:Tneu_0076"/>
<organism evidence="1 2">
    <name type="scientific">Pyrobaculum neutrophilum (strain DSM 2338 / JCM 9278 / NBRC 100436 / V24Sta)</name>
    <name type="common">Thermoproteus neutrophilus</name>
    <dbReference type="NCBI Taxonomy" id="444157"/>
    <lineage>
        <taxon>Archaea</taxon>
        <taxon>Thermoproteota</taxon>
        <taxon>Thermoprotei</taxon>
        <taxon>Thermoproteales</taxon>
        <taxon>Thermoproteaceae</taxon>
        <taxon>Pyrobaculum</taxon>
    </lineage>
</organism>
<gene>
    <name evidence="1" type="ordered locus">Tneu_0076</name>
</gene>
<keyword evidence="2" id="KW-1185">Reference proteome</keyword>
<dbReference type="STRING" id="444157.Tneu_0076"/>
<accession>B1YA60</accession>
<dbReference type="AlphaFoldDB" id="B1YA60"/>
<dbReference type="EMBL" id="CP001014">
    <property type="protein sequence ID" value="ACB39034.1"/>
    <property type="molecule type" value="Genomic_DNA"/>
</dbReference>
<proteinExistence type="predicted"/>
<dbReference type="Proteomes" id="UP000001694">
    <property type="component" value="Chromosome"/>
</dbReference>
<evidence type="ECO:0000313" key="1">
    <source>
        <dbReference type="EMBL" id="ACB39034.1"/>
    </source>
</evidence>
<protein>
    <submittedName>
        <fullName evidence="1">Uncharacterized protein</fullName>
    </submittedName>
</protein>
<dbReference type="OrthoDB" id="28084at2157"/>
<sequence length="95" mass="10543">MHKRSYKARVAGGKVTVNGKEIDVTQLTPAELLLAALAYGVGIRYIDKTGEPYELECEIDGYTITCTARCSGEEGRCLIYRALTEGTLRFHCRKV</sequence>
<dbReference type="GeneID" id="6164870"/>
<reference evidence="1" key="1">
    <citation type="submission" date="2008-03" db="EMBL/GenBank/DDBJ databases">
        <title>Complete sequence of Thermoproteus neutrophilus V24Sta.</title>
        <authorList>
            <consortium name="US DOE Joint Genome Institute"/>
            <person name="Copeland A."/>
            <person name="Lucas S."/>
            <person name="Lapidus A."/>
            <person name="Glavina del Rio T."/>
            <person name="Dalin E."/>
            <person name="Tice H."/>
            <person name="Bruce D."/>
            <person name="Goodwin L."/>
            <person name="Pitluck S."/>
            <person name="Sims D."/>
            <person name="Brettin T."/>
            <person name="Detter J.C."/>
            <person name="Han C."/>
            <person name="Kuske C.R."/>
            <person name="Schmutz J."/>
            <person name="Larimer F."/>
            <person name="Land M."/>
            <person name="Hauser L."/>
            <person name="Kyrpides N."/>
            <person name="Mikhailova N."/>
            <person name="Biddle J.F."/>
            <person name="Zhang Z."/>
            <person name="Fitz-Gibbon S.T."/>
            <person name="Lowe T.M."/>
            <person name="Saltikov C."/>
            <person name="House C.H."/>
            <person name="Richardson P."/>
        </authorList>
    </citation>
    <scope>NUCLEOTIDE SEQUENCE [LARGE SCALE GENOMIC DNA]</scope>
    <source>
        <strain evidence="1">V24Sta</strain>
    </source>
</reference>
<dbReference type="RefSeq" id="WP_012349455.1">
    <property type="nucleotide sequence ID" value="NC_010525.1"/>
</dbReference>